<sequence>MAVSVNLRGRDLEGFYSEAKDKISNMNIPQGYSVFWGGQIENLSKAKDKLSVILPSTFLMIFVVLYLGLKSVRRALLVFSVFRLL</sequence>
<evidence type="ECO:0000313" key="2">
    <source>
        <dbReference type="EMBL" id="EMG21713.1"/>
    </source>
</evidence>
<dbReference type="AlphaFoldDB" id="M3IKF7"/>
<accession>M3IKF7</accession>
<reference evidence="2 3" key="1">
    <citation type="submission" date="2013-02" db="EMBL/GenBank/DDBJ databases">
        <authorList>
            <person name="Harkins D.M."/>
            <person name="Durkin A.S."/>
            <person name="Brinkac L.M."/>
            <person name="Haft D.H."/>
            <person name="Selengut J.D."/>
            <person name="Sanka R."/>
            <person name="DePew J."/>
            <person name="Purushe J."/>
            <person name="Tulsiani S.M."/>
            <person name="Graham G.C."/>
            <person name="Burns M.-A."/>
            <person name="Dohnt M.F."/>
            <person name="Smythe L.D."/>
            <person name="McKay D.B."/>
            <person name="Craig S.B."/>
            <person name="Vinetz J.M."/>
            <person name="Sutton G.G."/>
            <person name="Nierman W.C."/>
            <person name="Fouts D.E."/>
        </authorList>
    </citation>
    <scope>NUCLEOTIDE SEQUENCE [LARGE SCALE GENOMIC DNA]</scope>
    <source>
        <strain evidence="2 3">LT2050</strain>
    </source>
</reference>
<gene>
    <name evidence="2" type="ORF">LEP1GSC150_1685</name>
</gene>
<dbReference type="Gene3D" id="1.20.1640.10">
    <property type="entry name" value="Multidrug efflux transporter AcrB transmembrane domain"/>
    <property type="match status" value="1"/>
</dbReference>
<proteinExistence type="predicted"/>
<evidence type="ECO:0000313" key="3">
    <source>
        <dbReference type="Proteomes" id="UP000011778"/>
    </source>
</evidence>
<dbReference type="Proteomes" id="UP000011778">
    <property type="component" value="Unassembled WGS sequence"/>
</dbReference>
<dbReference type="EMBL" id="AFMD02000282">
    <property type="protein sequence ID" value="EMG21713.1"/>
    <property type="molecule type" value="Genomic_DNA"/>
</dbReference>
<keyword evidence="1" id="KW-1133">Transmembrane helix</keyword>
<dbReference type="PANTHER" id="PTHR32063:SF24">
    <property type="entry name" value="CATION EFFLUX SYSTEM (ACRB_ACRD_ACRF FAMILY)"/>
    <property type="match status" value="1"/>
</dbReference>
<keyword evidence="1" id="KW-0812">Transmembrane</keyword>
<dbReference type="SUPFAM" id="SSF82866">
    <property type="entry name" value="Multidrug efflux transporter AcrB transmembrane domain"/>
    <property type="match status" value="1"/>
</dbReference>
<dbReference type="Pfam" id="PF00873">
    <property type="entry name" value="ACR_tran"/>
    <property type="match status" value="1"/>
</dbReference>
<dbReference type="GO" id="GO:0005886">
    <property type="term" value="C:plasma membrane"/>
    <property type="evidence" value="ECO:0007669"/>
    <property type="project" value="TreeGrafter"/>
</dbReference>
<dbReference type="PANTHER" id="PTHR32063">
    <property type="match status" value="1"/>
</dbReference>
<feature type="transmembrane region" description="Helical" evidence="1">
    <location>
        <begin position="50"/>
        <end position="69"/>
    </location>
</feature>
<organism evidence="2 3">
    <name type="scientific">Leptospira interrogans serovar Copenhageni str. LT2050</name>
    <dbReference type="NCBI Taxonomy" id="1001598"/>
    <lineage>
        <taxon>Bacteria</taxon>
        <taxon>Pseudomonadati</taxon>
        <taxon>Spirochaetota</taxon>
        <taxon>Spirochaetia</taxon>
        <taxon>Leptospirales</taxon>
        <taxon>Leptospiraceae</taxon>
        <taxon>Leptospira</taxon>
    </lineage>
</organism>
<comment type="caution">
    <text evidence="2">The sequence shown here is derived from an EMBL/GenBank/DDBJ whole genome shotgun (WGS) entry which is preliminary data.</text>
</comment>
<dbReference type="Gene3D" id="3.30.70.1440">
    <property type="entry name" value="Multidrug efflux transporter AcrB pore domain"/>
    <property type="match status" value="1"/>
</dbReference>
<name>M3IKF7_LEPIT</name>
<evidence type="ECO:0000256" key="1">
    <source>
        <dbReference type="SAM" id="Phobius"/>
    </source>
</evidence>
<protein>
    <submittedName>
        <fullName evidence="2">RND transporter, Hydrophobe/Amphiphile Efflux-1 (HAE1)/Heavy Metal Efflux (HME) family, permease protein</fullName>
    </submittedName>
</protein>
<keyword evidence="1" id="KW-0472">Membrane</keyword>
<dbReference type="GO" id="GO:0042910">
    <property type="term" value="F:xenobiotic transmembrane transporter activity"/>
    <property type="evidence" value="ECO:0007669"/>
    <property type="project" value="TreeGrafter"/>
</dbReference>
<dbReference type="InterPro" id="IPR001036">
    <property type="entry name" value="Acrflvin-R"/>
</dbReference>